<gene>
    <name evidence="2" type="ORF">SDJN03_18343</name>
</gene>
<dbReference type="EMBL" id="JAGKQH010000012">
    <property type="protein sequence ID" value="KAG6585610.1"/>
    <property type="molecule type" value="Genomic_DNA"/>
</dbReference>
<feature type="non-terminal residue" evidence="2">
    <location>
        <position position="1"/>
    </location>
</feature>
<feature type="region of interest" description="Disordered" evidence="1">
    <location>
        <begin position="558"/>
        <end position="584"/>
    </location>
</feature>
<organism evidence="2 3">
    <name type="scientific">Cucurbita argyrosperma subsp. sororia</name>
    <dbReference type="NCBI Taxonomy" id="37648"/>
    <lineage>
        <taxon>Eukaryota</taxon>
        <taxon>Viridiplantae</taxon>
        <taxon>Streptophyta</taxon>
        <taxon>Embryophyta</taxon>
        <taxon>Tracheophyta</taxon>
        <taxon>Spermatophyta</taxon>
        <taxon>Magnoliopsida</taxon>
        <taxon>eudicotyledons</taxon>
        <taxon>Gunneridae</taxon>
        <taxon>Pentapetalae</taxon>
        <taxon>rosids</taxon>
        <taxon>fabids</taxon>
        <taxon>Cucurbitales</taxon>
        <taxon>Cucurbitaceae</taxon>
        <taxon>Cucurbiteae</taxon>
        <taxon>Cucurbita</taxon>
    </lineage>
</organism>
<feature type="region of interest" description="Disordered" evidence="1">
    <location>
        <begin position="662"/>
        <end position="693"/>
    </location>
</feature>
<name>A0AAV6MRL6_9ROSI</name>
<feature type="compositionally biased region" description="Polar residues" evidence="1">
    <location>
        <begin position="532"/>
        <end position="544"/>
    </location>
</feature>
<dbReference type="AlphaFoldDB" id="A0AAV6MRL6"/>
<protein>
    <submittedName>
        <fullName evidence="2">Uncharacterized protein</fullName>
    </submittedName>
</protein>
<dbReference type="PANTHER" id="PTHR34461">
    <property type="entry name" value="EXPRESSED PROTEIN"/>
    <property type="match status" value="1"/>
</dbReference>
<sequence>MCKHLEFIKQAIKDLPPAIFFRWSVLLDLLQIPLFLSSAAGDSESSITGYALSWLKKEKNYTYPMELRSFSHFHHIHAIKGGMMTKVLNINRGKPAMVFKKLTDIYESIYDKAQESLPTRWSREGLEGNIRDGCESKMETQVLYAERKLFNDEPEVSDSDREGDSDTEGQKSDVEADSMTIKQMMESCKKRKVRQSNSVDSSKEKLRTCSRRELNHSCLLSDEDDSDLDVALSIWQSKLSKRKKLKNKCDESKISTSSLHGQTIENSDPINIDQDLLPSSSDLAIPVTLKLKLLKLISGPIGTDELFFGLELTASEKEAEYGVPNCVSLENVEGDESRPLQMVGESSTECVSEDNLEVHKPQHSDFPTSETMEGQCTPSFVSNDSISEAISLTEEQCLGIHMSQAKSITHEVICQNNSEDMSAISMTGEQFSDTHISEGKPFTDEAICPTNGEIFTYLNGMADLNSLQLPEMSLGAEARLTENRYKDRLAFDNEKGIPTESTSDCNLSSEHGGRISSKSTSDCNLSPDHGESVSTNSISDRNSIPDQHLISIDECPAKEKQPQMSDCSDSERNTSPDFHLNGSTDKFNQIEETQRHPTRLLSTRTTISPTSQERLSKAMKSMQLQDKECKTCGGKPYFKQIKYKVGTAEGCDPMKRVYSDTYHEQNTRKSKKRSLHSTNTTKASHAHASMRSSTVQSCSDSAIAFTERQMQDIECLALKLTTQLKSMKAIVEDRIHVEGNKATSYKFNTDEVRTAIADATKAEASAKKWLSIMSRDCNRFCKIMKTSGHGSNASPTSVQKLKRKITFADEAGGELCEVRLFEDDMNAESSVETSPKKVRIS</sequence>
<dbReference type="PANTHER" id="PTHR34461:SF2">
    <property type="entry name" value="EXPRESSED PROTEIN"/>
    <property type="match status" value="1"/>
</dbReference>
<feature type="region of interest" description="Disordered" evidence="1">
    <location>
        <begin position="491"/>
        <end position="544"/>
    </location>
</feature>
<feature type="compositionally biased region" description="Polar residues" evidence="1">
    <location>
        <begin position="499"/>
        <end position="509"/>
    </location>
</feature>
<feature type="compositionally biased region" description="Polar residues" evidence="1">
    <location>
        <begin position="575"/>
        <end position="584"/>
    </location>
</feature>
<reference evidence="2 3" key="1">
    <citation type="journal article" date="2021" name="Hortic Res">
        <title>The domestication of Cucurbita argyrosperma as revealed by the genome of its wild relative.</title>
        <authorList>
            <person name="Barrera-Redondo J."/>
            <person name="Sanchez-de la Vega G."/>
            <person name="Aguirre-Liguori J.A."/>
            <person name="Castellanos-Morales G."/>
            <person name="Gutierrez-Guerrero Y.T."/>
            <person name="Aguirre-Dugua X."/>
            <person name="Aguirre-Planter E."/>
            <person name="Tenaillon M.I."/>
            <person name="Lira-Saade R."/>
            <person name="Eguiarte L.E."/>
        </authorList>
    </citation>
    <scope>NUCLEOTIDE SEQUENCE [LARGE SCALE GENOMIC DNA]</scope>
    <source>
        <strain evidence="2">JBR-2021</strain>
    </source>
</reference>
<feature type="region of interest" description="Disordered" evidence="1">
    <location>
        <begin position="152"/>
        <end position="178"/>
    </location>
</feature>
<keyword evidence="3" id="KW-1185">Reference proteome</keyword>
<proteinExistence type="predicted"/>
<evidence type="ECO:0000313" key="2">
    <source>
        <dbReference type="EMBL" id="KAG6585610.1"/>
    </source>
</evidence>
<evidence type="ECO:0000313" key="3">
    <source>
        <dbReference type="Proteomes" id="UP000685013"/>
    </source>
</evidence>
<evidence type="ECO:0000256" key="1">
    <source>
        <dbReference type="SAM" id="MobiDB-lite"/>
    </source>
</evidence>
<comment type="caution">
    <text evidence="2">The sequence shown here is derived from an EMBL/GenBank/DDBJ whole genome shotgun (WGS) entry which is preliminary data.</text>
</comment>
<accession>A0AAV6MRL6</accession>
<dbReference type="Proteomes" id="UP000685013">
    <property type="component" value="Chromosome 12"/>
</dbReference>
<feature type="compositionally biased region" description="Basic and acidic residues" evidence="1">
    <location>
        <begin position="158"/>
        <end position="174"/>
    </location>
</feature>